<dbReference type="Proteomes" id="UP000789739">
    <property type="component" value="Unassembled WGS sequence"/>
</dbReference>
<accession>A0A9N9DJ01</accession>
<dbReference type="AlphaFoldDB" id="A0A9N9DJ01"/>
<gene>
    <name evidence="1" type="ORF">PBRASI_LOCUS9588</name>
</gene>
<keyword evidence="2" id="KW-1185">Reference proteome</keyword>
<protein>
    <submittedName>
        <fullName evidence="1">1134_t:CDS:1</fullName>
    </submittedName>
</protein>
<sequence length="464" mass="52334">MASFVPAEILLKIFSYLPVQSAIDLATVSDLPSSQPFSCSPLPLPLQRHLPHLTDLFSCMLVNHYWCQNVVTFIWRAPFHGLSIPTDRVLARQIVGVYMSCLDEEDRNTVSQLGLAMPKRKALFKYCTFLKELDYCAMVLGVGTWIEHATVPLAKSVKQGRFGYRDGPVGYDVNDDEDELTRALASLSLSQPPDTTRSRLFRPTARKHSIVLGALLSSFVKQKVRIRNLIIRSRDTEDWESDCSVYGTLLAEEHRELLAPLRELRVLYNGFVNASREKLFMGLSTACKNLKHIRINIGYTGHGSVRAREAKCITALIRSQNALNSFYLGECPPRLVSIIEPALSSQSESLMYVVFAYVDFVGSPLTALAECLELKMLKIMYCKSASTEVFGHVMKADFHKLRDVRIIGWAEPKLQYWATSVRNKGSIFYGSGSKSIHQESRKYIELPPYMSTISPFTMPYSYNG</sequence>
<reference evidence="1" key="1">
    <citation type="submission" date="2021-06" db="EMBL/GenBank/DDBJ databases">
        <authorList>
            <person name="Kallberg Y."/>
            <person name="Tangrot J."/>
            <person name="Rosling A."/>
        </authorList>
    </citation>
    <scope>NUCLEOTIDE SEQUENCE</scope>
    <source>
        <strain evidence="1">BR232B</strain>
    </source>
</reference>
<dbReference type="SUPFAM" id="SSF52047">
    <property type="entry name" value="RNI-like"/>
    <property type="match status" value="1"/>
</dbReference>
<proteinExistence type="predicted"/>
<evidence type="ECO:0000313" key="2">
    <source>
        <dbReference type="Proteomes" id="UP000789739"/>
    </source>
</evidence>
<comment type="caution">
    <text evidence="1">The sequence shown here is derived from an EMBL/GenBank/DDBJ whole genome shotgun (WGS) entry which is preliminary data.</text>
</comment>
<evidence type="ECO:0000313" key="1">
    <source>
        <dbReference type="EMBL" id="CAG8637490.1"/>
    </source>
</evidence>
<dbReference type="OrthoDB" id="2391371at2759"/>
<name>A0A9N9DJ01_9GLOM</name>
<organism evidence="1 2">
    <name type="scientific">Paraglomus brasilianum</name>
    <dbReference type="NCBI Taxonomy" id="144538"/>
    <lineage>
        <taxon>Eukaryota</taxon>
        <taxon>Fungi</taxon>
        <taxon>Fungi incertae sedis</taxon>
        <taxon>Mucoromycota</taxon>
        <taxon>Glomeromycotina</taxon>
        <taxon>Glomeromycetes</taxon>
        <taxon>Paraglomerales</taxon>
        <taxon>Paraglomeraceae</taxon>
        <taxon>Paraglomus</taxon>
    </lineage>
</organism>
<dbReference type="EMBL" id="CAJVPI010002175">
    <property type="protein sequence ID" value="CAG8637490.1"/>
    <property type="molecule type" value="Genomic_DNA"/>
</dbReference>